<evidence type="ECO:0000259" key="2">
    <source>
        <dbReference type="Pfam" id="PF00561"/>
    </source>
</evidence>
<feature type="compositionally biased region" description="Low complexity" evidence="1">
    <location>
        <begin position="18"/>
        <end position="29"/>
    </location>
</feature>
<feature type="domain" description="AB hydrolase-1" evidence="2">
    <location>
        <begin position="60"/>
        <end position="273"/>
    </location>
</feature>
<feature type="region of interest" description="Disordered" evidence="1">
    <location>
        <begin position="1"/>
        <end position="33"/>
    </location>
</feature>
<evidence type="ECO:0000313" key="3">
    <source>
        <dbReference type="EMBL" id="GIF57300.1"/>
    </source>
</evidence>
<dbReference type="InterPro" id="IPR029058">
    <property type="entry name" value="AB_hydrolase_fold"/>
</dbReference>
<keyword evidence="4" id="KW-1185">Reference proteome</keyword>
<sequence>MRDFRWPPPPDGGPRTYGPGPSAPRSGRPTLPEPETELIATPHGVRLERLITGTGSPTTVFAHGLASGIAVTRPLGSAVEGRKVYFQFRGHGRSDAPPGPWSYADLARDLRAVADLSGATRALGVSLGAGALARLVADSPDRFDRLVFFLPAVLDLPRPAAVKARLTALATAVAAGDVASVADAISVEIPPNLRGTPAVWSYLRQRIDQLMRDGLAADLGSLSEQVALPDVAKLGTVTARALVIAVPGDDLHPVEVAERLAAALPNATLHVYERPGVVWTDRADLRTRISDFLNAPE</sequence>
<comment type="caution">
    <text evidence="3">The sequence shown here is derived from an EMBL/GenBank/DDBJ whole genome shotgun (WGS) entry which is preliminary data.</text>
</comment>
<feature type="compositionally biased region" description="Pro residues" evidence="1">
    <location>
        <begin position="1"/>
        <end position="12"/>
    </location>
</feature>
<protein>
    <recommendedName>
        <fullName evidence="2">AB hydrolase-1 domain-containing protein</fullName>
    </recommendedName>
</protein>
<dbReference type="InterPro" id="IPR000073">
    <property type="entry name" value="AB_hydrolase_1"/>
</dbReference>
<evidence type="ECO:0000313" key="4">
    <source>
        <dbReference type="Proteomes" id="UP000624325"/>
    </source>
</evidence>
<accession>A0ABQ4C3G4</accession>
<dbReference type="RefSeq" id="WP_203703402.1">
    <property type="nucleotide sequence ID" value="NZ_BAAALU010000021.1"/>
</dbReference>
<dbReference type="InterPro" id="IPR050266">
    <property type="entry name" value="AB_hydrolase_sf"/>
</dbReference>
<dbReference type="Pfam" id="PF00561">
    <property type="entry name" value="Abhydrolase_1"/>
    <property type="match status" value="1"/>
</dbReference>
<reference evidence="3 4" key="1">
    <citation type="submission" date="2021-01" db="EMBL/GenBank/DDBJ databases">
        <title>Whole genome shotgun sequence of Asanoa iriomotensis NBRC 100142.</title>
        <authorList>
            <person name="Komaki H."/>
            <person name="Tamura T."/>
        </authorList>
    </citation>
    <scope>NUCLEOTIDE SEQUENCE [LARGE SCALE GENOMIC DNA]</scope>
    <source>
        <strain evidence="3 4">NBRC 100142</strain>
    </source>
</reference>
<gene>
    <name evidence="3" type="ORF">Air01nite_33950</name>
</gene>
<dbReference type="EMBL" id="BONC01000021">
    <property type="protein sequence ID" value="GIF57300.1"/>
    <property type="molecule type" value="Genomic_DNA"/>
</dbReference>
<name>A0ABQ4C3G4_9ACTN</name>
<dbReference type="PANTHER" id="PTHR43798:SF33">
    <property type="entry name" value="HYDROLASE, PUTATIVE (AFU_ORTHOLOGUE AFUA_2G14860)-RELATED"/>
    <property type="match status" value="1"/>
</dbReference>
<dbReference type="Proteomes" id="UP000624325">
    <property type="component" value="Unassembled WGS sequence"/>
</dbReference>
<proteinExistence type="predicted"/>
<organism evidence="3 4">
    <name type="scientific">Asanoa iriomotensis</name>
    <dbReference type="NCBI Taxonomy" id="234613"/>
    <lineage>
        <taxon>Bacteria</taxon>
        <taxon>Bacillati</taxon>
        <taxon>Actinomycetota</taxon>
        <taxon>Actinomycetes</taxon>
        <taxon>Micromonosporales</taxon>
        <taxon>Micromonosporaceae</taxon>
        <taxon>Asanoa</taxon>
    </lineage>
</organism>
<dbReference type="PANTHER" id="PTHR43798">
    <property type="entry name" value="MONOACYLGLYCEROL LIPASE"/>
    <property type="match status" value="1"/>
</dbReference>
<dbReference type="Gene3D" id="3.40.50.1820">
    <property type="entry name" value="alpha/beta hydrolase"/>
    <property type="match status" value="1"/>
</dbReference>
<evidence type="ECO:0000256" key="1">
    <source>
        <dbReference type="SAM" id="MobiDB-lite"/>
    </source>
</evidence>
<dbReference type="SUPFAM" id="SSF53474">
    <property type="entry name" value="alpha/beta-Hydrolases"/>
    <property type="match status" value="1"/>
</dbReference>